<keyword evidence="3" id="KW-1003">Cell membrane</keyword>
<evidence type="ECO:0000256" key="5">
    <source>
        <dbReference type="ARBA" id="ARBA00022989"/>
    </source>
</evidence>
<dbReference type="Gene3D" id="1.20.1250.20">
    <property type="entry name" value="MFS general substrate transporter like domains"/>
    <property type="match status" value="1"/>
</dbReference>
<keyword evidence="2" id="KW-0813">Transport</keyword>
<feature type="transmembrane region" description="Helical" evidence="7">
    <location>
        <begin position="209"/>
        <end position="231"/>
    </location>
</feature>
<dbReference type="InterPro" id="IPR050171">
    <property type="entry name" value="MFS_Transporters"/>
</dbReference>
<feature type="transmembrane region" description="Helical" evidence="7">
    <location>
        <begin position="243"/>
        <end position="262"/>
    </location>
</feature>
<name>A0A852T5H9_9BACI</name>
<accession>A0A852T5H9</accession>
<dbReference type="PROSITE" id="PS50850">
    <property type="entry name" value="MFS"/>
    <property type="match status" value="1"/>
</dbReference>
<feature type="transmembrane region" description="Helical" evidence="7">
    <location>
        <begin position="375"/>
        <end position="395"/>
    </location>
</feature>
<evidence type="ECO:0000259" key="8">
    <source>
        <dbReference type="PROSITE" id="PS50850"/>
    </source>
</evidence>
<feature type="transmembrane region" description="Helical" evidence="7">
    <location>
        <begin position="12"/>
        <end position="34"/>
    </location>
</feature>
<feature type="transmembrane region" description="Helical" evidence="7">
    <location>
        <begin position="140"/>
        <end position="161"/>
    </location>
</feature>
<feature type="transmembrane region" description="Helical" evidence="7">
    <location>
        <begin position="71"/>
        <end position="90"/>
    </location>
</feature>
<dbReference type="PANTHER" id="PTHR23517">
    <property type="entry name" value="RESISTANCE PROTEIN MDTM, PUTATIVE-RELATED-RELATED"/>
    <property type="match status" value="1"/>
</dbReference>
<organism evidence="9 10">
    <name type="scientific">Neobacillus niacini</name>
    <dbReference type="NCBI Taxonomy" id="86668"/>
    <lineage>
        <taxon>Bacteria</taxon>
        <taxon>Bacillati</taxon>
        <taxon>Bacillota</taxon>
        <taxon>Bacilli</taxon>
        <taxon>Bacillales</taxon>
        <taxon>Bacillaceae</taxon>
        <taxon>Neobacillus</taxon>
    </lineage>
</organism>
<evidence type="ECO:0000313" key="9">
    <source>
        <dbReference type="EMBL" id="NYE03471.1"/>
    </source>
</evidence>
<proteinExistence type="predicted"/>
<evidence type="ECO:0000256" key="2">
    <source>
        <dbReference type="ARBA" id="ARBA00022448"/>
    </source>
</evidence>
<dbReference type="SUPFAM" id="SSF103473">
    <property type="entry name" value="MFS general substrate transporter"/>
    <property type="match status" value="1"/>
</dbReference>
<feature type="transmembrane region" description="Helical" evidence="7">
    <location>
        <begin position="96"/>
        <end position="119"/>
    </location>
</feature>
<dbReference type="AlphaFoldDB" id="A0A852T5H9"/>
<feature type="transmembrane region" description="Helical" evidence="7">
    <location>
        <begin position="341"/>
        <end position="363"/>
    </location>
</feature>
<dbReference type="InterPro" id="IPR020846">
    <property type="entry name" value="MFS_dom"/>
</dbReference>
<evidence type="ECO:0000256" key="4">
    <source>
        <dbReference type="ARBA" id="ARBA00022692"/>
    </source>
</evidence>
<keyword evidence="5 7" id="KW-1133">Transmembrane helix</keyword>
<evidence type="ECO:0000256" key="6">
    <source>
        <dbReference type="ARBA" id="ARBA00023136"/>
    </source>
</evidence>
<evidence type="ECO:0000313" key="10">
    <source>
        <dbReference type="Proteomes" id="UP000548423"/>
    </source>
</evidence>
<feature type="transmembrane region" description="Helical" evidence="7">
    <location>
        <begin position="282"/>
        <end position="302"/>
    </location>
</feature>
<evidence type="ECO:0000256" key="1">
    <source>
        <dbReference type="ARBA" id="ARBA00004651"/>
    </source>
</evidence>
<keyword evidence="6 7" id="KW-0472">Membrane</keyword>
<dbReference type="GO" id="GO:0022857">
    <property type="term" value="F:transmembrane transporter activity"/>
    <property type="evidence" value="ECO:0007669"/>
    <property type="project" value="InterPro"/>
</dbReference>
<evidence type="ECO:0000256" key="3">
    <source>
        <dbReference type="ARBA" id="ARBA00022475"/>
    </source>
</evidence>
<keyword evidence="4 7" id="KW-0812">Transmembrane</keyword>
<comment type="subcellular location">
    <subcellularLocation>
        <location evidence="1">Cell membrane</location>
        <topology evidence="1">Multi-pass membrane protein</topology>
    </subcellularLocation>
</comment>
<dbReference type="GO" id="GO:0005886">
    <property type="term" value="C:plasma membrane"/>
    <property type="evidence" value="ECO:0007669"/>
    <property type="project" value="UniProtKB-SubCell"/>
</dbReference>
<gene>
    <name evidence="9" type="ORF">F4694_000190</name>
</gene>
<dbReference type="Pfam" id="PF07690">
    <property type="entry name" value="MFS_1"/>
    <property type="match status" value="2"/>
</dbReference>
<dbReference type="Proteomes" id="UP000548423">
    <property type="component" value="Unassembled WGS sequence"/>
</dbReference>
<feature type="transmembrane region" description="Helical" evidence="7">
    <location>
        <begin position="167"/>
        <end position="183"/>
    </location>
</feature>
<feature type="transmembrane region" description="Helical" evidence="7">
    <location>
        <begin position="308"/>
        <end position="329"/>
    </location>
</feature>
<dbReference type="InterPro" id="IPR011701">
    <property type="entry name" value="MFS"/>
</dbReference>
<feature type="domain" description="Major facilitator superfamily (MFS) profile" evidence="8">
    <location>
        <begin position="8"/>
        <end position="398"/>
    </location>
</feature>
<dbReference type="EMBL" id="JACCBX010000001">
    <property type="protein sequence ID" value="NYE03471.1"/>
    <property type="molecule type" value="Genomic_DNA"/>
</dbReference>
<reference evidence="10" key="2">
    <citation type="submission" date="2020-08" db="EMBL/GenBank/DDBJ databases">
        <title>The Agave Microbiome: Exploring the role of microbial communities in plant adaptations to desert environments.</title>
        <authorList>
            <person name="Partida-Martinez L.P."/>
        </authorList>
    </citation>
    <scope>NUCLEOTIDE SEQUENCE [LARGE SCALE GENOMIC DNA]</scope>
    <source>
        <strain evidence="10">AT2.8</strain>
    </source>
</reference>
<dbReference type="InterPro" id="IPR036259">
    <property type="entry name" value="MFS_trans_sf"/>
</dbReference>
<evidence type="ECO:0000256" key="7">
    <source>
        <dbReference type="SAM" id="Phobius"/>
    </source>
</evidence>
<comment type="caution">
    <text evidence="9">The sequence shown here is derived from an EMBL/GenBank/DDBJ whole genome shotgun (WGS) entry which is preliminary data.</text>
</comment>
<reference evidence="10" key="1">
    <citation type="submission" date="2020-07" db="EMBL/GenBank/DDBJ databases">
        <authorList>
            <person name="Partida-Martinez L."/>
            <person name="Huntemann M."/>
            <person name="Clum A."/>
            <person name="Wang J."/>
            <person name="Palaniappan K."/>
            <person name="Ritter S."/>
            <person name="Chen I.-M."/>
            <person name="Stamatis D."/>
            <person name="Reddy T."/>
            <person name="O'Malley R."/>
            <person name="Daum C."/>
            <person name="Shapiro N."/>
            <person name="Ivanova N."/>
            <person name="Kyrpides N."/>
            <person name="Woyke T."/>
        </authorList>
    </citation>
    <scope>NUCLEOTIDE SEQUENCE [LARGE SCALE GENOMIC DNA]</scope>
    <source>
        <strain evidence="10">AT2.8</strain>
    </source>
</reference>
<protein>
    <submittedName>
        <fullName evidence="9">MFS family permease</fullName>
    </submittedName>
</protein>
<sequence>MNNPSRKPIITIAIVTAICLLGNEMLFIVMPLYWKFFGLTSLWQVGMLLSVNRIIRIPLNPLVGWCYKRFGSQLCIMAAVVLAAASTFSYGLVKGFWLLIIARCLWGIAWSLFRIGGYLTILSSSNSKTRGQYVGLYNGLWGLGTLIGMLIGGVLVELIGIQTATNLFGVLAASSILIVFRFIENTKELGPIRLMKKTKDFSVWKNKRIVAAFVTGLLVAFVVYGVFASSLSKLIEWQINKHVLILGISIGAASITGFIQALRTGWDPFLAPYLGRMADQKWGRFPILIIGILAAAFCLSLLPVKLPMILFIGLLLVFQLVTTILITMSDTIAADLAAGPYQVTVISIYTLFSDTGAALGPLVGFAMIDVFGIQSLYWLTSIIMVPLAAHWFIMIKREGSRAVL</sequence>